<dbReference type="InterPro" id="IPR000100">
    <property type="entry name" value="RNase_P"/>
</dbReference>
<dbReference type="SUPFAM" id="SSF54211">
    <property type="entry name" value="Ribosomal protein S5 domain 2-like"/>
    <property type="match status" value="1"/>
</dbReference>
<comment type="function">
    <text evidence="1 7">RNaseP catalyzes the removal of the 5'-leader sequence from pre-tRNA to produce the mature 5'-terminus. It can also cleave other RNA substrates such as 4.5S RNA. The protein component plays an auxiliary but essential role in vivo by binding to the 5'-leader sequence and broadening the substrate specificity of the ribozyme.</text>
</comment>
<proteinExistence type="inferred from homology"/>
<evidence type="ECO:0000256" key="6">
    <source>
        <dbReference type="ARBA" id="ARBA00022884"/>
    </source>
</evidence>
<dbReference type="EMBL" id="CP080544">
    <property type="protein sequence ID" value="QYR53079.1"/>
    <property type="molecule type" value="Genomic_DNA"/>
</dbReference>
<dbReference type="GO" id="GO:0004526">
    <property type="term" value="F:ribonuclease P activity"/>
    <property type="evidence" value="ECO:0007669"/>
    <property type="project" value="UniProtKB-EC"/>
</dbReference>
<dbReference type="Proteomes" id="UP000824755">
    <property type="component" value="Chromosome"/>
</dbReference>
<evidence type="ECO:0000256" key="7">
    <source>
        <dbReference type="HAMAP-Rule" id="MF_00227"/>
    </source>
</evidence>
<dbReference type="RefSeq" id="WP_220379898.1">
    <property type="nucleotide sequence ID" value="NZ_CP080544.1"/>
</dbReference>
<evidence type="ECO:0000313" key="10">
    <source>
        <dbReference type="EMBL" id="QYR53079.1"/>
    </source>
</evidence>
<keyword evidence="2 7" id="KW-0819">tRNA processing</keyword>
<evidence type="ECO:0000256" key="3">
    <source>
        <dbReference type="ARBA" id="ARBA00022722"/>
    </source>
</evidence>
<evidence type="ECO:0000256" key="5">
    <source>
        <dbReference type="ARBA" id="ARBA00022801"/>
    </source>
</evidence>
<dbReference type="PANTHER" id="PTHR33992">
    <property type="entry name" value="RIBONUCLEASE P PROTEIN COMPONENT"/>
    <property type="match status" value="1"/>
</dbReference>
<accession>A0ABX8WQF5</accession>
<dbReference type="InterPro" id="IPR020568">
    <property type="entry name" value="Ribosomal_Su5_D2-typ_SF"/>
</dbReference>
<dbReference type="InterPro" id="IPR020539">
    <property type="entry name" value="RNase_P_CS"/>
</dbReference>
<evidence type="ECO:0000256" key="2">
    <source>
        <dbReference type="ARBA" id="ARBA00022694"/>
    </source>
</evidence>
<dbReference type="HAMAP" id="MF_00227">
    <property type="entry name" value="RNase_P"/>
    <property type="match status" value="1"/>
</dbReference>
<comment type="catalytic activity">
    <reaction evidence="7">
        <text>Endonucleolytic cleavage of RNA, removing 5'-extranucleotides from tRNA precursor.</text>
        <dbReference type="EC" id="3.1.26.5"/>
    </reaction>
</comment>
<sequence>MTSSPDLRFPKSARVRTRADYACAFDAARRVHGAHFQLVFKTDPTPAPGAARLGLAVSRKVDKRAVQRNRIRRVLKEAFRAAHAQLGPGSYVFVAKPSARAVENAALRHDFLRLMQRAGALPSTSTQGTMQRPPTNDDSA</sequence>
<reference evidence="10 11" key="1">
    <citation type="submission" date="2021-08" db="EMBL/GenBank/DDBJ databases">
        <title>Lysobacter sp. strain CJ11 Genome sequencing and assembly.</title>
        <authorList>
            <person name="Kim I."/>
        </authorList>
    </citation>
    <scope>NUCLEOTIDE SEQUENCE [LARGE SCALE GENOMIC DNA]</scope>
    <source>
        <strain evidence="10 11">CJ11</strain>
    </source>
</reference>
<feature type="compositionally biased region" description="Polar residues" evidence="9">
    <location>
        <begin position="122"/>
        <end position="140"/>
    </location>
</feature>
<evidence type="ECO:0000313" key="11">
    <source>
        <dbReference type="Proteomes" id="UP000824755"/>
    </source>
</evidence>
<dbReference type="Gene3D" id="3.30.230.10">
    <property type="match status" value="1"/>
</dbReference>
<evidence type="ECO:0000256" key="9">
    <source>
        <dbReference type="SAM" id="MobiDB-lite"/>
    </source>
</evidence>
<keyword evidence="11" id="KW-1185">Reference proteome</keyword>
<dbReference type="Pfam" id="PF00825">
    <property type="entry name" value="Ribonuclease_P"/>
    <property type="match status" value="1"/>
</dbReference>
<protein>
    <recommendedName>
        <fullName evidence="7 8">Ribonuclease P protein component</fullName>
        <shortName evidence="7">RNase P protein</shortName>
        <shortName evidence="7">RNaseP protein</shortName>
        <ecNumber evidence="7 8">3.1.26.5</ecNumber>
    </recommendedName>
    <alternativeName>
        <fullName evidence="7">Protein C5</fullName>
    </alternativeName>
</protein>
<dbReference type="PROSITE" id="PS00648">
    <property type="entry name" value="RIBONUCLEASE_P"/>
    <property type="match status" value="1"/>
</dbReference>
<dbReference type="EC" id="3.1.26.5" evidence="7 8"/>
<keyword evidence="6 7" id="KW-0694">RNA-binding</keyword>
<comment type="subunit">
    <text evidence="7">Consists of a catalytic RNA component (M1 or rnpB) and a protein subunit.</text>
</comment>
<evidence type="ECO:0000256" key="8">
    <source>
        <dbReference type="NCBIfam" id="TIGR00188"/>
    </source>
</evidence>
<dbReference type="PANTHER" id="PTHR33992:SF1">
    <property type="entry name" value="RIBONUCLEASE P PROTEIN COMPONENT"/>
    <property type="match status" value="1"/>
</dbReference>
<evidence type="ECO:0000256" key="4">
    <source>
        <dbReference type="ARBA" id="ARBA00022759"/>
    </source>
</evidence>
<keyword evidence="5 7" id="KW-0378">Hydrolase</keyword>
<comment type="similarity">
    <text evidence="7">Belongs to the RnpA family.</text>
</comment>
<keyword evidence="4 7" id="KW-0255">Endonuclease</keyword>
<dbReference type="InterPro" id="IPR014721">
    <property type="entry name" value="Ribsml_uS5_D2-typ_fold_subgr"/>
</dbReference>
<name>A0ABX8WQF5_9GAMM</name>
<evidence type="ECO:0000256" key="1">
    <source>
        <dbReference type="ARBA" id="ARBA00002663"/>
    </source>
</evidence>
<gene>
    <name evidence="7 10" type="primary">rnpA</name>
    <name evidence="10" type="ORF">H8L67_00720</name>
</gene>
<dbReference type="NCBIfam" id="TIGR00188">
    <property type="entry name" value="rnpA"/>
    <property type="match status" value="1"/>
</dbReference>
<keyword evidence="3 7" id="KW-0540">Nuclease</keyword>
<organism evidence="10 11">
    <name type="scientific">Lysobacter soyae</name>
    <dbReference type="NCBI Taxonomy" id="2764185"/>
    <lineage>
        <taxon>Bacteria</taxon>
        <taxon>Pseudomonadati</taxon>
        <taxon>Pseudomonadota</taxon>
        <taxon>Gammaproteobacteria</taxon>
        <taxon>Lysobacterales</taxon>
        <taxon>Lysobacteraceae</taxon>
        <taxon>Lysobacter</taxon>
    </lineage>
</organism>
<feature type="region of interest" description="Disordered" evidence="9">
    <location>
        <begin position="120"/>
        <end position="140"/>
    </location>
</feature>